<reference evidence="8" key="1">
    <citation type="journal article" date="2021" name="Cell">
        <title>Tracing the genetic footprints of vertebrate landing in non-teleost ray-finned fishes.</title>
        <authorList>
            <person name="Bi X."/>
            <person name="Wang K."/>
            <person name="Yang L."/>
            <person name="Pan H."/>
            <person name="Jiang H."/>
            <person name="Wei Q."/>
            <person name="Fang M."/>
            <person name="Yu H."/>
            <person name="Zhu C."/>
            <person name="Cai Y."/>
            <person name="He Y."/>
            <person name="Gan X."/>
            <person name="Zeng H."/>
            <person name="Yu D."/>
            <person name="Zhu Y."/>
            <person name="Jiang H."/>
            <person name="Qiu Q."/>
            <person name="Yang H."/>
            <person name="Zhang Y.E."/>
            <person name="Wang W."/>
            <person name="Zhu M."/>
            <person name="He S."/>
            <person name="Zhang G."/>
        </authorList>
    </citation>
    <scope>NUCLEOTIDE SEQUENCE</scope>
    <source>
        <strain evidence="8">Pddl_001</strain>
    </source>
</reference>
<feature type="transmembrane region" description="Helical" evidence="7">
    <location>
        <begin position="348"/>
        <end position="367"/>
    </location>
</feature>
<feature type="transmembrane region" description="Helical" evidence="7">
    <location>
        <begin position="109"/>
        <end position="129"/>
    </location>
</feature>
<gene>
    <name evidence="8" type="primary">Slc46a2_3</name>
    <name evidence="8" type="ORF">GTO93_0017511</name>
</gene>
<feature type="transmembrane region" description="Helical" evidence="7">
    <location>
        <begin position="320"/>
        <end position="341"/>
    </location>
</feature>
<protein>
    <submittedName>
        <fullName evidence="8">TSCOT protein</fullName>
    </submittedName>
</protein>
<dbReference type="SUPFAM" id="SSF103473">
    <property type="entry name" value="MFS general substrate transporter"/>
    <property type="match status" value="1"/>
</dbReference>
<feature type="transmembrane region" description="Helical" evidence="7">
    <location>
        <begin position="281"/>
        <end position="308"/>
    </location>
</feature>
<name>A0ABS2YNY2_POLSP</name>
<evidence type="ECO:0000256" key="3">
    <source>
        <dbReference type="ARBA" id="ARBA00022692"/>
    </source>
</evidence>
<dbReference type="EMBL" id="JAAWVQ010172806">
    <property type="protein sequence ID" value="MBN3288158.1"/>
    <property type="molecule type" value="Genomic_DNA"/>
</dbReference>
<dbReference type="InterPro" id="IPR036259">
    <property type="entry name" value="MFS_trans_sf"/>
</dbReference>
<dbReference type="Proteomes" id="UP001166093">
    <property type="component" value="Unassembled WGS sequence"/>
</dbReference>
<feature type="transmembrane region" description="Helical" evidence="7">
    <location>
        <begin position="435"/>
        <end position="455"/>
    </location>
</feature>
<dbReference type="Pfam" id="PF07690">
    <property type="entry name" value="MFS_1"/>
    <property type="match status" value="1"/>
</dbReference>
<proteinExistence type="inferred from homology"/>
<dbReference type="PANTHER" id="PTHR23507">
    <property type="entry name" value="ZGC:174356"/>
    <property type="match status" value="1"/>
</dbReference>
<keyword evidence="9" id="KW-1185">Reference proteome</keyword>
<dbReference type="InterPro" id="IPR011701">
    <property type="entry name" value="MFS"/>
</dbReference>
<comment type="caution">
    <text evidence="8">The sequence shown here is derived from an EMBL/GenBank/DDBJ whole genome shotgun (WGS) entry which is preliminary data.</text>
</comment>
<comment type="similarity">
    <text evidence="6">Belongs to the major facilitator superfamily. SLC46A family.</text>
</comment>
<evidence type="ECO:0000256" key="6">
    <source>
        <dbReference type="ARBA" id="ARBA00038227"/>
    </source>
</evidence>
<dbReference type="PANTHER" id="PTHR23507:SF36">
    <property type="entry name" value="THYMIC STROMAL COTRANSPORTER HOMOLOG ISOFORM X2"/>
    <property type="match status" value="1"/>
</dbReference>
<organism evidence="8 9">
    <name type="scientific">Polyodon spathula</name>
    <name type="common">North American paddlefish</name>
    <name type="synonym">Squalus spathula</name>
    <dbReference type="NCBI Taxonomy" id="7913"/>
    <lineage>
        <taxon>Eukaryota</taxon>
        <taxon>Metazoa</taxon>
        <taxon>Chordata</taxon>
        <taxon>Craniata</taxon>
        <taxon>Vertebrata</taxon>
        <taxon>Euteleostomi</taxon>
        <taxon>Actinopterygii</taxon>
        <taxon>Chondrostei</taxon>
        <taxon>Acipenseriformes</taxon>
        <taxon>Polyodontidae</taxon>
        <taxon>Polyodon</taxon>
    </lineage>
</organism>
<keyword evidence="5 7" id="KW-0472">Membrane</keyword>
<feature type="non-terminal residue" evidence="8">
    <location>
        <position position="456"/>
    </location>
</feature>
<feature type="transmembrane region" description="Helical" evidence="7">
    <location>
        <begin position="136"/>
        <end position="157"/>
    </location>
</feature>
<feature type="transmembrane region" description="Helical" evidence="7">
    <location>
        <begin position="205"/>
        <end position="224"/>
    </location>
</feature>
<dbReference type="PRINTS" id="PR01035">
    <property type="entry name" value="TCRTETA"/>
</dbReference>
<dbReference type="Gene3D" id="1.20.1250.20">
    <property type="entry name" value="MFS general substrate transporter like domains"/>
    <property type="match status" value="1"/>
</dbReference>
<keyword evidence="4 7" id="KW-1133">Transmembrane helix</keyword>
<accession>A0ABS2YNY2</accession>
<feature type="non-terminal residue" evidence="8">
    <location>
        <position position="1"/>
    </location>
</feature>
<evidence type="ECO:0000313" key="9">
    <source>
        <dbReference type="Proteomes" id="UP001166093"/>
    </source>
</evidence>
<evidence type="ECO:0000256" key="1">
    <source>
        <dbReference type="ARBA" id="ARBA00004141"/>
    </source>
</evidence>
<dbReference type="InterPro" id="IPR001958">
    <property type="entry name" value="Tet-R_TetA/multi-R_MdtG-like"/>
</dbReference>
<feature type="transmembrane region" description="Helical" evidence="7">
    <location>
        <begin position="163"/>
        <end position="184"/>
    </location>
</feature>
<sequence>MDDAPELDYLMQKLPVESTVNLNTELCRTAHRAMPLITAQSSFSNQRARRLDVSMGGFLTLVEPVVILNSIGSSFYDTALTLAIYSRCNETSGGQSDEAQTLSSDFFRVYSSVGSLVSLLSTVPLGRLADRRGQKVLLVVPQLGSILGKSFLLFLILYRLPLYVLYVGACLHGICGGSPAYWSGVDSLAAMRSGSRARSMRFNSVDFVSGVAGIIGSLISGYVYRIEVSDGQTGVLLIFVSLLVCGAGLFYSAFILNYPAIAEREEGNPDSSERGEMDRGAVALLFAAMILFVLGMSGAEKVICLFVLKPPLSWDSVWVGYGQAATNMMYLTSFAGVLLFSRWLSDPALILLGIVSNCTGMAIMAFAQHSWVYFTARGIMMFACIPMPTIRSQLSKLMDAQSYGHIFSWLQSSLAVTDVLSTFLFTGVYPLTLDWYSGFCFLLSALISYVSAVPIL</sequence>
<evidence type="ECO:0000256" key="4">
    <source>
        <dbReference type="ARBA" id="ARBA00022989"/>
    </source>
</evidence>
<feature type="transmembrane region" description="Helical" evidence="7">
    <location>
        <begin position="236"/>
        <end position="260"/>
    </location>
</feature>
<keyword evidence="3 7" id="KW-0812">Transmembrane</keyword>
<evidence type="ECO:0000313" key="8">
    <source>
        <dbReference type="EMBL" id="MBN3288158.1"/>
    </source>
</evidence>
<evidence type="ECO:0000256" key="5">
    <source>
        <dbReference type="ARBA" id="ARBA00023136"/>
    </source>
</evidence>
<comment type="subcellular location">
    <subcellularLocation>
        <location evidence="2">Cell membrane</location>
    </subcellularLocation>
    <subcellularLocation>
        <location evidence="1">Membrane</location>
        <topology evidence="1">Multi-pass membrane protein</topology>
    </subcellularLocation>
</comment>
<evidence type="ECO:0000256" key="7">
    <source>
        <dbReference type="SAM" id="Phobius"/>
    </source>
</evidence>
<evidence type="ECO:0000256" key="2">
    <source>
        <dbReference type="ARBA" id="ARBA00004236"/>
    </source>
</evidence>